<evidence type="ECO:0000313" key="1">
    <source>
        <dbReference type="EMBL" id="MPN11617.1"/>
    </source>
</evidence>
<accession>A0A645FBH5</accession>
<comment type="caution">
    <text evidence="1">The sequence shown here is derived from an EMBL/GenBank/DDBJ whole genome shotgun (WGS) entry which is preliminary data.</text>
</comment>
<dbReference type="AlphaFoldDB" id="A0A645FBH5"/>
<reference evidence="1" key="1">
    <citation type="submission" date="2019-08" db="EMBL/GenBank/DDBJ databases">
        <authorList>
            <person name="Kucharzyk K."/>
            <person name="Murdoch R.W."/>
            <person name="Higgins S."/>
            <person name="Loffler F."/>
        </authorList>
    </citation>
    <scope>NUCLEOTIDE SEQUENCE</scope>
</reference>
<name>A0A645FBH5_9ZZZZ</name>
<proteinExistence type="predicted"/>
<dbReference type="EMBL" id="VSSQ01057849">
    <property type="protein sequence ID" value="MPN11617.1"/>
    <property type="molecule type" value="Genomic_DNA"/>
</dbReference>
<protein>
    <submittedName>
        <fullName evidence="1">Uncharacterized protein</fullName>
    </submittedName>
</protein>
<sequence length="45" mass="4966">MVIVPVGNDGDEEVAFIRAIEHFPEDRLPFPLAKTKRIICKADGG</sequence>
<gene>
    <name evidence="1" type="ORF">SDC9_158921</name>
</gene>
<organism evidence="1">
    <name type="scientific">bioreactor metagenome</name>
    <dbReference type="NCBI Taxonomy" id="1076179"/>
    <lineage>
        <taxon>unclassified sequences</taxon>
        <taxon>metagenomes</taxon>
        <taxon>ecological metagenomes</taxon>
    </lineage>
</organism>